<feature type="region of interest" description="Disordered" evidence="1">
    <location>
        <begin position="20"/>
        <end position="47"/>
    </location>
</feature>
<organism evidence="3 4">
    <name type="scientific">Portunus trituberculatus</name>
    <name type="common">Swimming crab</name>
    <name type="synonym">Neptunus trituberculatus</name>
    <dbReference type="NCBI Taxonomy" id="210409"/>
    <lineage>
        <taxon>Eukaryota</taxon>
        <taxon>Metazoa</taxon>
        <taxon>Ecdysozoa</taxon>
        <taxon>Arthropoda</taxon>
        <taxon>Crustacea</taxon>
        <taxon>Multicrustacea</taxon>
        <taxon>Malacostraca</taxon>
        <taxon>Eumalacostraca</taxon>
        <taxon>Eucarida</taxon>
        <taxon>Decapoda</taxon>
        <taxon>Pleocyemata</taxon>
        <taxon>Brachyura</taxon>
        <taxon>Eubrachyura</taxon>
        <taxon>Portunoidea</taxon>
        <taxon>Portunidae</taxon>
        <taxon>Portuninae</taxon>
        <taxon>Portunus</taxon>
    </lineage>
</organism>
<comment type="caution">
    <text evidence="3">The sequence shown here is derived from an EMBL/GenBank/DDBJ whole genome shotgun (WGS) entry which is preliminary data.</text>
</comment>
<evidence type="ECO:0000256" key="2">
    <source>
        <dbReference type="SAM" id="SignalP"/>
    </source>
</evidence>
<sequence>MRLFLLWCLLLALTVAGVVGKPSSHGHKHKEHSGERHKGGSMSMEHSMEDMKHKMGPHSLPMVFQRVHGK</sequence>
<evidence type="ECO:0000313" key="4">
    <source>
        <dbReference type="Proteomes" id="UP000324222"/>
    </source>
</evidence>
<accession>A0A5B7KG95</accession>
<feature type="signal peptide" evidence="2">
    <location>
        <begin position="1"/>
        <end position="20"/>
    </location>
</feature>
<protein>
    <submittedName>
        <fullName evidence="3">Uncharacterized protein</fullName>
    </submittedName>
</protein>
<reference evidence="3 4" key="1">
    <citation type="submission" date="2019-05" db="EMBL/GenBank/DDBJ databases">
        <title>Another draft genome of Portunus trituberculatus and its Hox gene families provides insights of decapod evolution.</title>
        <authorList>
            <person name="Jeong J.-H."/>
            <person name="Song I."/>
            <person name="Kim S."/>
            <person name="Choi T."/>
            <person name="Kim D."/>
            <person name="Ryu S."/>
            <person name="Kim W."/>
        </authorList>
    </citation>
    <scope>NUCLEOTIDE SEQUENCE [LARGE SCALE GENOMIC DNA]</scope>
    <source>
        <tissue evidence="3">Muscle</tissue>
    </source>
</reference>
<evidence type="ECO:0000313" key="3">
    <source>
        <dbReference type="EMBL" id="MPD05757.1"/>
    </source>
</evidence>
<evidence type="ECO:0000256" key="1">
    <source>
        <dbReference type="SAM" id="MobiDB-lite"/>
    </source>
</evidence>
<gene>
    <name evidence="3" type="ORF">E2C01_101521</name>
</gene>
<keyword evidence="2" id="KW-0732">Signal</keyword>
<keyword evidence="4" id="KW-1185">Reference proteome</keyword>
<proteinExistence type="predicted"/>
<dbReference type="Proteomes" id="UP000324222">
    <property type="component" value="Unassembled WGS sequence"/>
</dbReference>
<feature type="chain" id="PRO_5022954759" evidence="2">
    <location>
        <begin position="21"/>
        <end position="70"/>
    </location>
</feature>
<dbReference type="EMBL" id="VSRR010147627">
    <property type="protein sequence ID" value="MPD05757.1"/>
    <property type="molecule type" value="Genomic_DNA"/>
</dbReference>
<name>A0A5B7KG95_PORTR</name>
<dbReference type="AlphaFoldDB" id="A0A5B7KG95"/>